<dbReference type="Proteomes" id="UP000234662">
    <property type="component" value="Unassembled WGS sequence"/>
</dbReference>
<dbReference type="EMBL" id="PKJC01000015">
    <property type="protein sequence ID" value="PKZ64198.1"/>
    <property type="molecule type" value="Genomic_DNA"/>
</dbReference>
<evidence type="ECO:0000313" key="3">
    <source>
        <dbReference type="Proteomes" id="UP000234662"/>
    </source>
</evidence>
<name>A0A2I1R510_9ACTN</name>
<organism evidence="2 3">
    <name type="scientific">Gordonia terrae</name>
    <dbReference type="NCBI Taxonomy" id="2055"/>
    <lineage>
        <taxon>Bacteria</taxon>
        <taxon>Bacillati</taxon>
        <taxon>Actinomycetota</taxon>
        <taxon>Actinomycetes</taxon>
        <taxon>Mycobacteriales</taxon>
        <taxon>Gordoniaceae</taxon>
        <taxon>Gordonia</taxon>
    </lineage>
</organism>
<reference evidence="2 3" key="1">
    <citation type="submission" date="2017-12" db="EMBL/GenBank/DDBJ databases">
        <title>Phylogenetic diversity of female urinary microbiome.</title>
        <authorList>
            <person name="Thomas-White K."/>
            <person name="Wolfe A.J."/>
        </authorList>
    </citation>
    <scope>NUCLEOTIDE SEQUENCE [LARGE SCALE GENOMIC DNA]</scope>
    <source>
        <strain evidence="2 3">UMB0777</strain>
    </source>
</reference>
<evidence type="ECO:0000256" key="1">
    <source>
        <dbReference type="SAM" id="Phobius"/>
    </source>
</evidence>
<gene>
    <name evidence="2" type="ORF">CYJ73_17725</name>
</gene>
<protein>
    <submittedName>
        <fullName evidence="2">Uncharacterized protein</fullName>
    </submittedName>
</protein>
<feature type="transmembrane region" description="Helical" evidence="1">
    <location>
        <begin position="26"/>
        <end position="52"/>
    </location>
</feature>
<dbReference type="AlphaFoldDB" id="A0A2I1R510"/>
<accession>A0A2I1R510</accession>
<keyword evidence="1" id="KW-0812">Transmembrane</keyword>
<comment type="caution">
    <text evidence="2">The sequence shown here is derived from an EMBL/GenBank/DDBJ whole genome shotgun (WGS) entry which is preliminary data.</text>
</comment>
<sequence length="60" mass="5935">MTLDTAPSHHFSASWVDSVSGALKGAAGVVVTTAAFLVAVAVLVIAQVVVVATRAAADLT</sequence>
<proteinExistence type="predicted"/>
<keyword evidence="1" id="KW-1133">Transmembrane helix</keyword>
<keyword evidence="1" id="KW-0472">Membrane</keyword>
<dbReference type="STRING" id="2055.BCM27_22280"/>
<dbReference type="RefSeq" id="WP_101821200.1">
    <property type="nucleotide sequence ID" value="NZ_CP096585.1"/>
</dbReference>
<evidence type="ECO:0000313" key="2">
    <source>
        <dbReference type="EMBL" id="PKZ64198.1"/>
    </source>
</evidence>